<dbReference type="GO" id="GO:0015179">
    <property type="term" value="F:L-amino acid transmembrane transporter activity"/>
    <property type="evidence" value="ECO:0007669"/>
    <property type="project" value="TreeGrafter"/>
</dbReference>
<feature type="transmembrane region" description="Helical" evidence="9">
    <location>
        <begin position="316"/>
        <end position="333"/>
    </location>
</feature>
<evidence type="ECO:0000256" key="7">
    <source>
        <dbReference type="ARBA" id="ARBA00023136"/>
    </source>
</evidence>
<evidence type="ECO:0000313" key="11">
    <source>
        <dbReference type="EMBL" id="KAG2217842.1"/>
    </source>
</evidence>
<dbReference type="AlphaFoldDB" id="A0A8H7RX50"/>
<name>A0A8H7RX50_9FUNG</name>
<evidence type="ECO:0000256" key="4">
    <source>
        <dbReference type="ARBA" id="ARBA00022692"/>
    </source>
</evidence>
<protein>
    <recommendedName>
        <fullName evidence="10">Amino acid transporter transmembrane domain-containing protein</fullName>
    </recommendedName>
</protein>
<evidence type="ECO:0000256" key="6">
    <source>
        <dbReference type="ARBA" id="ARBA00022989"/>
    </source>
</evidence>
<keyword evidence="3" id="KW-0813">Transport</keyword>
<dbReference type="InterPro" id="IPR013057">
    <property type="entry name" value="AA_transpt_TM"/>
</dbReference>
<evidence type="ECO:0000256" key="3">
    <source>
        <dbReference type="ARBA" id="ARBA00022448"/>
    </source>
</evidence>
<dbReference type="Proteomes" id="UP000646827">
    <property type="component" value="Unassembled WGS sequence"/>
</dbReference>
<feature type="region of interest" description="Disordered" evidence="8">
    <location>
        <begin position="82"/>
        <end position="122"/>
    </location>
</feature>
<dbReference type="GO" id="GO:0005774">
    <property type="term" value="C:vacuolar membrane"/>
    <property type="evidence" value="ECO:0007669"/>
    <property type="project" value="TreeGrafter"/>
</dbReference>
<keyword evidence="5" id="KW-0029">Amino-acid transport</keyword>
<reference evidence="11 12" key="1">
    <citation type="submission" date="2020-12" db="EMBL/GenBank/DDBJ databases">
        <title>Metabolic potential, ecology and presence of endohyphal bacteria is reflected in genomic diversity of Mucoromycotina.</title>
        <authorList>
            <person name="Muszewska A."/>
            <person name="Okrasinska A."/>
            <person name="Steczkiewicz K."/>
            <person name="Drgas O."/>
            <person name="Orlowska M."/>
            <person name="Perlinska-Lenart U."/>
            <person name="Aleksandrzak-Piekarczyk T."/>
            <person name="Szatraj K."/>
            <person name="Zielenkiewicz U."/>
            <person name="Pilsyk S."/>
            <person name="Malc E."/>
            <person name="Mieczkowski P."/>
            <person name="Kruszewska J.S."/>
            <person name="Biernat P."/>
            <person name="Pawlowska J."/>
        </authorList>
    </citation>
    <scope>NUCLEOTIDE SEQUENCE [LARGE SCALE GENOMIC DNA]</scope>
    <source>
        <strain evidence="11 12">CBS 142.35</strain>
    </source>
</reference>
<feature type="transmembrane region" description="Helical" evidence="9">
    <location>
        <begin position="419"/>
        <end position="442"/>
    </location>
</feature>
<evidence type="ECO:0000256" key="5">
    <source>
        <dbReference type="ARBA" id="ARBA00022970"/>
    </source>
</evidence>
<dbReference type="Pfam" id="PF01490">
    <property type="entry name" value="Aa_trans"/>
    <property type="match status" value="1"/>
</dbReference>
<evidence type="ECO:0000313" key="12">
    <source>
        <dbReference type="Proteomes" id="UP000646827"/>
    </source>
</evidence>
<accession>A0A8H7RX50</accession>
<feature type="transmembrane region" description="Helical" evidence="9">
    <location>
        <begin position="577"/>
        <end position="597"/>
    </location>
</feature>
<proteinExistence type="inferred from homology"/>
<dbReference type="PANTHER" id="PTHR22950">
    <property type="entry name" value="AMINO ACID TRANSPORTER"/>
    <property type="match status" value="1"/>
</dbReference>
<dbReference type="EMBL" id="JAEPRB010000268">
    <property type="protein sequence ID" value="KAG2217842.1"/>
    <property type="molecule type" value="Genomic_DNA"/>
</dbReference>
<gene>
    <name evidence="11" type="ORF">INT45_008139</name>
</gene>
<sequence>MDIPNQSSPSNNDSIPRIRNLHPSHISPDPNDSGHYGATLDTTRGIEEQLSGNSLSERIGSFVGSYSRTSMMFMAENVAVPSSTISTSPPIHHHSSYRLHDDEEDKLSTSSNISSMSRRPSGEYHYQRRASSFFSQPDQSQQNNHNERTSLLMSGLDRVMSTQTIATVADDYRLAAVASISGSSQYATAHDNTAVIYEDTIHKSSFSQSIFNSINILLGVGILALPLGFKFAGWAAGISIFAFCCLITNYTAKLLGRLLEADPESRTFGDLAGAAYGMRGRIFVTTLFITELVSNSVAMVILLGDGLNSLFPGFDTLQLRILSFFILTPMLFFPVRYLSYSSLLGVISAISIILVMLYDGFTKVHTPGSLIEPADTTIFPDDYVKFPLSFGLIMAGFASHAVFPTVYRDMDNPKQYDTMVNYTYSVTTVIYFGVAACGYLMFGSQTMQEITQNLVLVPEYNQTLNRLAVWLMALQPFAKYGLNLNPVNLAFEIAMFRQSSAINTWLSKSTWREPMLTIISRTTISIFIVTVSFLIPEFEKVMALIGAFFSYMISAILPLLCYLKLFGDTMTTTNRLWHYMLIFISSCLAFFGTLWSFL</sequence>
<comment type="caution">
    <text evidence="11">The sequence shown here is derived from an EMBL/GenBank/DDBJ whole genome shotgun (WGS) entry which is preliminary data.</text>
</comment>
<keyword evidence="7 9" id="KW-0472">Membrane</keyword>
<feature type="transmembrane region" description="Helical" evidence="9">
    <location>
        <begin position="542"/>
        <end position="565"/>
    </location>
</feature>
<evidence type="ECO:0000256" key="1">
    <source>
        <dbReference type="ARBA" id="ARBA00004141"/>
    </source>
</evidence>
<dbReference type="PANTHER" id="PTHR22950:SF692">
    <property type="entry name" value="TRANSMEMBRANE AMINO ACID TRANSPORTER FAMILY PROTEIN"/>
    <property type="match status" value="1"/>
</dbReference>
<comment type="similarity">
    <text evidence="2">Belongs to the amino acid/polyamine transporter 2 family.</text>
</comment>
<feature type="transmembrane region" description="Helical" evidence="9">
    <location>
        <begin position="386"/>
        <end position="407"/>
    </location>
</feature>
<feature type="compositionally biased region" description="Low complexity" evidence="8">
    <location>
        <begin position="108"/>
        <end position="119"/>
    </location>
</feature>
<feature type="transmembrane region" description="Helical" evidence="9">
    <location>
        <begin position="340"/>
        <end position="358"/>
    </location>
</feature>
<evidence type="ECO:0000256" key="2">
    <source>
        <dbReference type="ARBA" id="ARBA00008066"/>
    </source>
</evidence>
<feature type="compositionally biased region" description="Polar residues" evidence="8">
    <location>
        <begin position="1"/>
        <end position="14"/>
    </location>
</feature>
<comment type="subcellular location">
    <subcellularLocation>
        <location evidence="1">Membrane</location>
        <topology evidence="1">Multi-pass membrane protein</topology>
    </subcellularLocation>
</comment>
<feature type="transmembrane region" description="Helical" evidence="9">
    <location>
        <begin position="210"/>
        <end position="228"/>
    </location>
</feature>
<dbReference type="OrthoDB" id="655540at2759"/>
<evidence type="ECO:0000259" key="10">
    <source>
        <dbReference type="Pfam" id="PF01490"/>
    </source>
</evidence>
<feature type="transmembrane region" description="Helical" evidence="9">
    <location>
        <begin position="282"/>
        <end position="304"/>
    </location>
</feature>
<evidence type="ECO:0000256" key="9">
    <source>
        <dbReference type="SAM" id="Phobius"/>
    </source>
</evidence>
<keyword evidence="4 9" id="KW-0812">Transmembrane</keyword>
<feature type="transmembrane region" description="Helical" evidence="9">
    <location>
        <begin position="234"/>
        <end position="252"/>
    </location>
</feature>
<keyword evidence="12" id="KW-1185">Reference proteome</keyword>
<organism evidence="11 12">
    <name type="scientific">Circinella minor</name>
    <dbReference type="NCBI Taxonomy" id="1195481"/>
    <lineage>
        <taxon>Eukaryota</taxon>
        <taxon>Fungi</taxon>
        <taxon>Fungi incertae sedis</taxon>
        <taxon>Mucoromycota</taxon>
        <taxon>Mucoromycotina</taxon>
        <taxon>Mucoromycetes</taxon>
        <taxon>Mucorales</taxon>
        <taxon>Lichtheimiaceae</taxon>
        <taxon>Circinella</taxon>
    </lineage>
</organism>
<keyword evidence="6 9" id="KW-1133">Transmembrane helix</keyword>
<feature type="domain" description="Amino acid transporter transmembrane" evidence="10">
    <location>
        <begin position="202"/>
        <end position="595"/>
    </location>
</feature>
<feature type="region of interest" description="Disordered" evidence="8">
    <location>
        <begin position="1"/>
        <end position="39"/>
    </location>
</feature>
<evidence type="ECO:0000256" key="8">
    <source>
        <dbReference type="SAM" id="MobiDB-lite"/>
    </source>
</evidence>